<comment type="caution">
    <text evidence="1">The sequence shown here is derived from an EMBL/GenBank/DDBJ whole genome shotgun (WGS) entry which is preliminary data.</text>
</comment>
<name>A0ACC2XM11_9TREE</name>
<evidence type="ECO:0000313" key="2">
    <source>
        <dbReference type="Proteomes" id="UP001234202"/>
    </source>
</evidence>
<protein>
    <submittedName>
        <fullName evidence="1">Uncharacterized protein</fullName>
    </submittedName>
</protein>
<keyword evidence="2" id="KW-1185">Reference proteome</keyword>
<accession>A0ACC2XM11</accession>
<dbReference type="EMBL" id="JASBWV010000011">
    <property type="protein sequence ID" value="KAJ9123737.1"/>
    <property type="molecule type" value="Genomic_DNA"/>
</dbReference>
<reference evidence="1" key="1">
    <citation type="submission" date="2023-04" db="EMBL/GenBank/DDBJ databases">
        <title>Draft Genome sequencing of Naganishia species isolated from polar environments using Oxford Nanopore Technology.</title>
        <authorList>
            <person name="Leo P."/>
            <person name="Venkateswaran K."/>
        </authorList>
    </citation>
    <scope>NUCLEOTIDE SEQUENCE</scope>
    <source>
        <strain evidence="1">DBVPG 5303</strain>
    </source>
</reference>
<organism evidence="1 2">
    <name type="scientific">Naganishia onofrii</name>
    <dbReference type="NCBI Taxonomy" id="1851511"/>
    <lineage>
        <taxon>Eukaryota</taxon>
        <taxon>Fungi</taxon>
        <taxon>Dikarya</taxon>
        <taxon>Basidiomycota</taxon>
        <taxon>Agaricomycotina</taxon>
        <taxon>Tremellomycetes</taxon>
        <taxon>Filobasidiales</taxon>
        <taxon>Filobasidiaceae</taxon>
        <taxon>Naganishia</taxon>
    </lineage>
</organism>
<dbReference type="Proteomes" id="UP001234202">
    <property type="component" value="Unassembled WGS sequence"/>
</dbReference>
<proteinExistence type="predicted"/>
<evidence type="ECO:0000313" key="1">
    <source>
        <dbReference type="EMBL" id="KAJ9123737.1"/>
    </source>
</evidence>
<sequence>MSRPSSPIQPADPAARPRWEHSPASASVSLSAGPSPSKATKRTEPVDTIDLTKTKQEEQEDTDERIEKMDQGDVEHEERSQRTEKRIEEMEMEKVDHVTAEDGPTTNDSEMKLTPPSPPREKSISRETDGQVNTTKPEQVSTDYLDLHELIHSMFVFDSSTAPDMTTHSSSPCTPPSSPAPTSLTLAGSFPLVIDVDVGIDNRFAGDSTAAGGALFLLDSYAVVHDEETKTQHRHNHDSEASSMTNGPTGASTGNPSLDVTGSSATPTTAATASNTAANSTTTTAGNNLLPAVLHRPPIRPAVTGVSKSKFDLELNPFEQSFSRSSTSIHPHNGNTQNTGSSSEDIRIAYGAWDSKRGRAEAAAGVVAAGGDKRKRSEEEDDDRNNHLHPKMSLSGSSSPNDKTVLPPLSALTSPVPVDPASHFSWAGISSFLRTGPLSPAMLNGPTSTSGNNTHHGHNHSVGGHSVTGLTPGGGFDPSTFRTGFTPGGILAGGVGGAGFTPGYAGLLTGGGGFPMPSPNTAAFLSMVTHGTPGPGTPTGVGRLGTIGAVGQDMQNGGGKMMLSRPTTAGAAGMNGVGTADDVHASGGGMNGDTRRSSGDDSGASASIHTMHQVGQQQQQQQQVAMTPNSLNVLTGVVSRMNSANADEDGMYSASTAGNRQQNSLAHQQSHIGPNDAELAQRLPPPPPHPDHPMHNATDYFVNPTGVQSGGMAGQNGAGVPPHMHAPHSGYVGSHLSHQHPQHLHQQPQQQQLQQQPMSLPPAHLHAPSADPRVGVPGGGYPMHHAGGATMANVNSQGAGVGPGGPLNGLFLLSQAHQELGKREEAQRVAGVAPVGDAVIGGADTSRRAVSGSTATGGRKRKSVDAEKPAAGGRGGGSKRSKKNGSIGTQHDQPQQGNGINLPAYQGQTILQQSQALLAQGLQAQAERDAMQEPDDDEDQKMMDMNGGKDGGDGGDGMGKKDGKPETEEEKRKNFLERNRQAALKCRQRKKAWLTQLQTKVDGLTEENERLKAMLTSITDEAQKLSAVLSSHRDCPGMASSMAQLGLVLPPPLPGHMVQQQRQMSVVPTFVPPQPH</sequence>
<gene>
    <name evidence="1" type="ORF">QFC24_003511</name>
</gene>